<reference evidence="1" key="2">
    <citation type="submission" date="2020-09" db="EMBL/GenBank/DDBJ databases">
        <authorList>
            <person name="Sun Q."/>
            <person name="Zhou Y."/>
        </authorList>
    </citation>
    <scope>NUCLEOTIDE SEQUENCE</scope>
    <source>
        <strain evidence="1">CGMCC 1.15958</strain>
    </source>
</reference>
<dbReference type="RefSeq" id="WP_188763417.1">
    <property type="nucleotide sequence ID" value="NZ_BMKK01000001.1"/>
</dbReference>
<sequence length="112" mass="13095">MRTILELEITPEQEALLIDMLKEMNITFNNSRLEGEYLVSKVAKEEDLLRNMQEDMNNIFSDNYLDAIFEKGGTAVEIKNAINDTFGIWRDRTEWKDFADFRKQAWGGRGVK</sequence>
<evidence type="ECO:0000313" key="1">
    <source>
        <dbReference type="EMBL" id="GGD40102.1"/>
    </source>
</evidence>
<proteinExistence type="predicted"/>
<protein>
    <submittedName>
        <fullName evidence="1">Uncharacterized protein</fullName>
    </submittedName>
</protein>
<gene>
    <name evidence="1" type="ORF">GCM10011514_00220</name>
</gene>
<organism evidence="1 2">
    <name type="scientific">Emticicia aquatilis</name>
    <dbReference type="NCBI Taxonomy" id="1537369"/>
    <lineage>
        <taxon>Bacteria</taxon>
        <taxon>Pseudomonadati</taxon>
        <taxon>Bacteroidota</taxon>
        <taxon>Cytophagia</taxon>
        <taxon>Cytophagales</taxon>
        <taxon>Leadbetterellaceae</taxon>
        <taxon>Emticicia</taxon>
    </lineage>
</organism>
<name>A0A916YCJ0_9BACT</name>
<evidence type="ECO:0000313" key="2">
    <source>
        <dbReference type="Proteomes" id="UP000609064"/>
    </source>
</evidence>
<dbReference type="EMBL" id="BMKK01000001">
    <property type="protein sequence ID" value="GGD40102.1"/>
    <property type="molecule type" value="Genomic_DNA"/>
</dbReference>
<keyword evidence="2" id="KW-1185">Reference proteome</keyword>
<accession>A0A916YCJ0</accession>
<comment type="caution">
    <text evidence="1">The sequence shown here is derived from an EMBL/GenBank/DDBJ whole genome shotgun (WGS) entry which is preliminary data.</text>
</comment>
<reference evidence="1" key="1">
    <citation type="journal article" date="2014" name="Int. J. Syst. Evol. Microbiol.">
        <title>Complete genome sequence of Corynebacterium casei LMG S-19264T (=DSM 44701T), isolated from a smear-ripened cheese.</title>
        <authorList>
            <consortium name="US DOE Joint Genome Institute (JGI-PGF)"/>
            <person name="Walter F."/>
            <person name="Albersmeier A."/>
            <person name="Kalinowski J."/>
            <person name="Ruckert C."/>
        </authorList>
    </citation>
    <scope>NUCLEOTIDE SEQUENCE</scope>
    <source>
        <strain evidence="1">CGMCC 1.15958</strain>
    </source>
</reference>
<dbReference type="Proteomes" id="UP000609064">
    <property type="component" value="Unassembled WGS sequence"/>
</dbReference>
<dbReference type="AlphaFoldDB" id="A0A916YCJ0"/>